<dbReference type="OrthoDB" id="9803773at2"/>
<dbReference type="SUPFAM" id="SSF117023">
    <property type="entry name" value="DNA primase DnaG, C-terminal domain"/>
    <property type="match status" value="1"/>
</dbReference>
<dbReference type="GO" id="GO:0005737">
    <property type="term" value="C:cytoplasm"/>
    <property type="evidence" value="ECO:0007669"/>
    <property type="project" value="TreeGrafter"/>
</dbReference>
<dbReference type="InterPro" id="IPR019475">
    <property type="entry name" value="DNA_primase_DnaB-bd"/>
</dbReference>
<keyword evidence="15" id="KW-1185">Reference proteome</keyword>
<dbReference type="Gene3D" id="3.40.1360.10">
    <property type="match status" value="1"/>
</dbReference>
<dbReference type="CDD" id="cd03364">
    <property type="entry name" value="TOPRIM_DnaG_primases"/>
    <property type="match status" value="1"/>
</dbReference>
<dbReference type="SMART" id="SM00400">
    <property type="entry name" value="ZnF_CHCC"/>
    <property type="match status" value="1"/>
</dbReference>
<dbReference type="InterPro" id="IPR034151">
    <property type="entry name" value="TOPRIM_DnaG_bac"/>
</dbReference>
<comment type="subunit">
    <text evidence="12">Monomer. Interacts with DnaB.</text>
</comment>
<dbReference type="InterPro" id="IPR013264">
    <property type="entry name" value="DNAG_N"/>
</dbReference>
<protein>
    <recommendedName>
        <fullName evidence="12">DNA primase</fullName>
        <ecNumber evidence="12">2.7.7.101</ecNumber>
    </recommendedName>
</protein>
<evidence type="ECO:0000259" key="13">
    <source>
        <dbReference type="PROSITE" id="PS50880"/>
    </source>
</evidence>
<accession>A0A1I1J7D6</accession>
<dbReference type="InterPro" id="IPR006295">
    <property type="entry name" value="DNA_primase_DnaG"/>
</dbReference>
<evidence type="ECO:0000256" key="3">
    <source>
        <dbReference type="ARBA" id="ARBA00022679"/>
    </source>
</evidence>
<dbReference type="SUPFAM" id="SSF57783">
    <property type="entry name" value="Zinc beta-ribbon"/>
    <property type="match status" value="1"/>
</dbReference>
<evidence type="ECO:0000256" key="1">
    <source>
        <dbReference type="ARBA" id="ARBA00022478"/>
    </source>
</evidence>
<dbReference type="FunFam" id="3.90.580.10:FF:000001">
    <property type="entry name" value="DNA primase"/>
    <property type="match status" value="1"/>
</dbReference>
<evidence type="ECO:0000256" key="6">
    <source>
        <dbReference type="ARBA" id="ARBA00022723"/>
    </source>
</evidence>
<evidence type="ECO:0000313" key="15">
    <source>
        <dbReference type="Proteomes" id="UP000198862"/>
    </source>
</evidence>
<dbReference type="GO" id="GO:0003677">
    <property type="term" value="F:DNA binding"/>
    <property type="evidence" value="ECO:0007669"/>
    <property type="project" value="UniProtKB-KW"/>
</dbReference>
<keyword evidence="7 12" id="KW-0863">Zinc-finger</keyword>
<evidence type="ECO:0000256" key="10">
    <source>
        <dbReference type="ARBA" id="ARBA00023125"/>
    </source>
</evidence>
<keyword evidence="6 12" id="KW-0479">Metal-binding</keyword>
<dbReference type="GO" id="GO:0006269">
    <property type="term" value="P:DNA replication, synthesis of primer"/>
    <property type="evidence" value="ECO:0007669"/>
    <property type="project" value="UniProtKB-UniRule"/>
</dbReference>
<evidence type="ECO:0000256" key="9">
    <source>
        <dbReference type="ARBA" id="ARBA00022842"/>
    </source>
</evidence>
<dbReference type="SMART" id="SM00493">
    <property type="entry name" value="TOPRIM"/>
    <property type="match status" value="1"/>
</dbReference>
<keyword evidence="5 12" id="KW-0235">DNA replication</keyword>
<dbReference type="Pfam" id="PF08275">
    <property type="entry name" value="DNAG_N"/>
    <property type="match status" value="1"/>
</dbReference>
<comment type="similarity">
    <text evidence="12">Belongs to the DnaG primase family.</text>
</comment>
<comment type="catalytic activity">
    <reaction evidence="12">
        <text>ssDNA + n NTP = ssDNA/pppN(pN)n-1 hybrid + (n-1) diphosphate.</text>
        <dbReference type="EC" id="2.7.7.101"/>
    </reaction>
</comment>
<keyword evidence="2 12" id="KW-0639">Primosome</keyword>
<dbReference type="HAMAP" id="MF_00974">
    <property type="entry name" value="DNA_primase_DnaG"/>
    <property type="match status" value="1"/>
</dbReference>
<dbReference type="STRING" id="1123010.SAMN02745724_01670"/>
<dbReference type="AlphaFoldDB" id="A0A1I1J7D6"/>
<dbReference type="InterPro" id="IPR016136">
    <property type="entry name" value="DNA_helicase_N/primase_C"/>
</dbReference>
<keyword evidence="8 12" id="KW-0862">Zinc</keyword>
<dbReference type="EC" id="2.7.7.101" evidence="12"/>
<dbReference type="GO" id="GO:0008270">
    <property type="term" value="F:zinc ion binding"/>
    <property type="evidence" value="ECO:0007669"/>
    <property type="project" value="UniProtKB-UniRule"/>
</dbReference>
<proteinExistence type="inferred from homology"/>
<dbReference type="Pfam" id="PF13155">
    <property type="entry name" value="Toprim_2"/>
    <property type="match status" value="1"/>
</dbReference>
<dbReference type="EMBL" id="FOLO01000009">
    <property type="protein sequence ID" value="SFC44031.1"/>
    <property type="molecule type" value="Genomic_DNA"/>
</dbReference>
<keyword evidence="10 12" id="KW-0238">DNA-binding</keyword>
<dbReference type="Gene3D" id="3.90.580.10">
    <property type="entry name" value="Zinc finger, CHC2-type domain"/>
    <property type="match status" value="1"/>
</dbReference>
<keyword evidence="4 12" id="KW-0548">Nucleotidyltransferase</keyword>
<dbReference type="GO" id="GO:1990077">
    <property type="term" value="C:primosome complex"/>
    <property type="evidence" value="ECO:0007669"/>
    <property type="project" value="UniProtKB-KW"/>
</dbReference>
<dbReference type="InterPro" id="IPR036977">
    <property type="entry name" value="DNA_primase_Znf_CHC2"/>
</dbReference>
<evidence type="ECO:0000256" key="12">
    <source>
        <dbReference type="HAMAP-Rule" id="MF_00974"/>
    </source>
</evidence>
<evidence type="ECO:0000313" key="14">
    <source>
        <dbReference type="EMBL" id="SFC44031.1"/>
    </source>
</evidence>
<evidence type="ECO:0000256" key="5">
    <source>
        <dbReference type="ARBA" id="ARBA00022705"/>
    </source>
</evidence>
<keyword evidence="11 12" id="KW-0804">Transcription</keyword>
<evidence type="ECO:0000256" key="4">
    <source>
        <dbReference type="ARBA" id="ARBA00022695"/>
    </source>
</evidence>
<dbReference type="GO" id="GO:0000428">
    <property type="term" value="C:DNA-directed RNA polymerase complex"/>
    <property type="evidence" value="ECO:0007669"/>
    <property type="project" value="UniProtKB-KW"/>
</dbReference>
<dbReference type="FunFam" id="3.40.1360.10:FF:000002">
    <property type="entry name" value="DNA primase"/>
    <property type="match status" value="1"/>
</dbReference>
<keyword evidence="9" id="KW-0460">Magnesium</keyword>
<dbReference type="Pfam" id="PF10410">
    <property type="entry name" value="DnaB_bind"/>
    <property type="match status" value="1"/>
</dbReference>
<organism evidence="14 15">
    <name type="scientific">Pseudoalteromonas denitrificans DSM 6059</name>
    <dbReference type="NCBI Taxonomy" id="1123010"/>
    <lineage>
        <taxon>Bacteria</taxon>
        <taxon>Pseudomonadati</taxon>
        <taxon>Pseudomonadota</taxon>
        <taxon>Gammaproteobacteria</taxon>
        <taxon>Alteromonadales</taxon>
        <taxon>Pseudoalteromonadaceae</taxon>
        <taxon>Pseudoalteromonas</taxon>
    </lineage>
</organism>
<feature type="domain" description="Toprim" evidence="13">
    <location>
        <begin position="268"/>
        <end position="350"/>
    </location>
</feature>
<dbReference type="Gene3D" id="1.20.50.20">
    <property type="entry name" value="DnaG, RNA polymerase domain, helical bundle"/>
    <property type="match status" value="1"/>
</dbReference>
<dbReference type="Proteomes" id="UP000198862">
    <property type="component" value="Unassembled WGS sequence"/>
</dbReference>
<evidence type="ECO:0000256" key="2">
    <source>
        <dbReference type="ARBA" id="ARBA00022515"/>
    </source>
</evidence>
<dbReference type="NCBIfam" id="TIGR01391">
    <property type="entry name" value="dnaG"/>
    <property type="match status" value="1"/>
</dbReference>
<sequence>MAGKIPRYFIDDLIARTDIVDLIDSYVTLKKAGKNYQACCPFHSEKSPSFSVSQEKQFYHCFGCGVSGNVISFLMEYEKLEFVDAVEELASSLHLEIPREQGSYSKGPEISLDQKKSDYELMLQTARYFGHQLKHHKNSKQVIEYIKGRGLSGQTVQKYLIGYAPSEWDGLCALFARNPAQKQQLVDLKLATKKESGGSFDFFRDRLMFPIKDKRGRVVAFGGRIIPNDENEKNNGPKYLNSPETRVFHKGFELYGLYEAKQAHKKLEQILIVEGYMDVVALSEQGIEYAVASLGTATTAEHMHTLFRTTERVICCYDGDRAGRDAAWRALENALPYLADGKELKFAFLPDGEDPDTLVQKEGRDDFETRLKQSHDFSKVLFEKLAIECDLTSDAGKSKILSLALPLIDTVKSDFYQENLLEQLARLIGRTKEQLSQKLNTPRQQKSLQKKFKVTPMRRAIGLLIQYPKLALEIPHLPELAELGLPGLELFQNLQSLSLKNKDITTGQVLELYREMPEYNSLIKLATWQHEIDDEKLEAEFQNTFKFIEDQCLNHRAETLLIKDKTQGLTSGERQEYQLLLSAMPNSKKEQSNN</sequence>
<dbReference type="InterPro" id="IPR002694">
    <property type="entry name" value="Znf_CHC2"/>
</dbReference>
<keyword evidence="3 12" id="KW-0808">Transferase</keyword>
<dbReference type="InterPro" id="IPR006171">
    <property type="entry name" value="TOPRIM_dom"/>
</dbReference>
<dbReference type="PROSITE" id="PS50880">
    <property type="entry name" value="TOPRIM"/>
    <property type="match status" value="1"/>
</dbReference>
<comment type="function">
    <text evidence="12">RNA polymerase that catalyzes the synthesis of short RNA molecules used as primers for DNA polymerase during DNA replication.</text>
</comment>
<dbReference type="PANTHER" id="PTHR30313:SF2">
    <property type="entry name" value="DNA PRIMASE"/>
    <property type="match status" value="1"/>
</dbReference>
<keyword evidence="1 12" id="KW-0240">DNA-directed RNA polymerase</keyword>
<name>A0A1I1J7D6_9GAMM</name>
<dbReference type="RefSeq" id="WP_091982670.1">
    <property type="nucleotide sequence ID" value="NZ_FOLO01000009.1"/>
</dbReference>
<dbReference type="GO" id="GO:0003899">
    <property type="term" value="F:DNA-directed RNA polymerase activity"/>
    <property type="evidence" value="ECO:0007669"/>
    <property type="project" value="UniProtKB-UniRule"/>
</dbReference>
<dbReference type="InterPro" id="IPR013173">
    <property type="entry name" value="DNA_primase_DnaG_DnaB-bd_dom"/>
</dbReference>
<feature type="zinc finger region" description="CHC2-type" evidence="12">
    <location>
        <begin position="40"/>
        <end position="64"/>
    </location>
</feature>
<comment type="domain">
    <text evidence="12">Contains an N-terminal zinc-binding domain, a central core domain that contains the primase activity, and a C-terminal DnaB-binding domain.</text>
</comment>
<reference evidence="14 15" key="1">
    <citation type="submission" date="2016-10" db="EMBL/GenBank/DDBJ databases">
        <authorList>
            <person name="de Groot N.N."/>
        </authorList>
    </citation>
    <scope>NUCLEOTIDE SEQUENCE [LARGE SCALE GENOMIC DNA]</scope>
    <source>
        <strain evidence="14 15">DSM 6059</strain>
    </source>
</reference>
<dbReference type="Pfam" id="PF08278">
    <property type="entry name" value="DnaG_DnaB_bind"/>
    <property type="match status" value="1"/>
</dbReference>
<comment type="cofactor">
    <cofactor evidence="12">
        <name>Zn(2+)</name>
        <dbReference type="ChEBI" id="CHEBI:29105"/>
    </cofactor>
    <text evidence="12">Binds 1 zinc ion per monomer.</text>
</comment>
<dbReference type="Gene3D" id="3.90.980.10">
    <property type="entry name" value="DNA primase, catalytic core, N-terminal domain"/>
    <property type="match status" value="1"/>
</dbReference>
<evidence type="ECO:0000256" key="7">
    <source>
        <dbReference type="ARBA" id="ARBA00022771"/>
    </source>
</evidence>
<dbReference type="SMART" id="SM00766">
    <property type="entry name" value="DnaG_DnaB_bind"/>
    <property type="match status" value="1"/>
</dbReference>
<dbReference type="Pfam" id="PF01807">
    <property type="entry name" value="Zn_ribbon_DnaG"/>
    <property type="match status" value="1"/>
</dbReference>
<evidence type="ECO:0000256" key="8">
    <source>
        <dbReference type="ARBA" id="ARBA00022833"/>
    </source>
</evidence>
<dbReference type="SUPFAM" id="SSF56731">
    <property type="entry name" value="DNA primase core"/>
    <property type="match status" value="1"/>
</dbReference>
<dbReference type="PANTHER" id="PTHR30313">
    <property type="entry name" value="DNA PRIMASE"/>
    <property type="match status" value="1"/>
</dbReference>
<dbReference type="InterPro" id="IPR050219">
    <property type="entry name" value="DnaG_primase"/>
</dbReference>
<gene>
    <name evidence="12" type="primary">dnaG</name>
    <name evidence="14" type="ORF">SAMN02745724_01670</name>
</gene>
<dbReference type="InterPro" id="IPR037068">
    <property type="entry name" value="DNA_primase_core_N_sf"/>
</dbReference>
<evidence type="ECO:0000256" key="11">
    <source>
        <dbReference type="ARBA" id="ARBA00023163"/>
    </source>
</evidence>
<dbReference type="Gene3D" id="1.10.860.10">
    <property type="entry name" value="DNAb Helicase, Chain A"/>
    <property type="match status" value="1"/>
</dbReference>
<dbReference type="InterPro" id="IPR030846">
    <property type="entry name" value="DnaG_bac"/>
</dbReference>